<evidence type="ECO:0000259" key="9">
    <source>
        <dbReference type="Pfam" id="PF05010"/>
    </source>
</evidence>
<accession>A0ABY7FMR1</accession>
<keyword evidence="5 7" id="KW-0175">Coiled coil</keyword>
<name>A0ABY7FMR1_MYAAR</name>
<evidence type="ECO:0000256" key="2">
    <source>
        <dbReference type="ARBA" id="ARBA00009423"/>
    </source>
</evidence>
<feature type="region of interest" description="Disordered" evidence="8">
    <location>
        <begin position="34"/>
        <end position="312"/>
    </location>
</feature>
<feature type="coiled-coil region" evidence="7">
    <location>
        <begin position="591"/>
        <end position="632"/>
    </location>
</feature>
<keyword evidence="3" id="KW-0963">Cytoplasm</keyword>
<dbReference type="Gene3D" id="1.20.5.1700">
    <property type="match status" value="1"/>
</dbReference>
<evidence type="ECO:0000313" key="10">
    <source>
        <dbReference type="EMBL" id="WAR22216.1"/>
    </source>
</evidence>
<feature type="region of interest" description="Disordered" evidence="8">
    <location>
        <begin position="409"/>
        <end position="447"/>
    </location>
</feature>
<gene>
    <name evidence="10" type="ORF">MAR_016190</name>
</gene>
<evidence type="ECO:0000256" key="8">
    <source>
        <dbReference type="SAM" id="MobiDB-lite"/>
    </source>
</evidence>
<dbReference type="InterPro" id="IPR039915">
    <property type="entry name" value="TACC"/>
</dbReference>
<keyword evidence="11" id="KW-1185">Reference proteome</keyword>
<comment type="subcellular location">
    <subcellularLocation>
        <location evidence="1">Cytoplasm</location>
        <location evidence="1">Cytoskeleton</location>
    </subcellularLocation>
</comment>
<sequence>MGDAEATPPSPPLSRGAYNINFDELDLDAIDPFKPRGGLLLSPTKAPSNPFQSKSKIASSPPLPRHAAPVTPGPVEEDICVVDEPEDFPPPPPPEEEVNGGGNSQIVDDEVVLETVTSEASVSDPIEIVSNENPFQSKNKLGQSPPNLYEENPFQTKSKIAESPKSYDISKDMKPFQSNSKMGRSPPDGNEAPVIDEIHNGACDNVENTDIDKPANESQKKSNANKGLKTKAKTKIMEASEKNGENLENGQGCEEKTKTAEKKTPSPKKSGIKKPKARSKFKPPTNFGIQDTGDVVIFAPPPPNSTQIASNEDQPMIEDVDTETANQMTVSELVGRAGGMIDSVHDFGAADMPEESNEAITPASDVFSDEQGWDAMEPHENTRLEENSFKDSVPEVPDKVTPRRVSEAAIQGRSVARHPASRALQQQLSEEGMSTREATLNEKPLFMPGKGETIKPYVVGEERYFDAPEFPQAGRKAAQVLKYSQSDWNKMRQDLELEFNTRLLNKEREWSKKLADRDKKIAYLDEQLKKTTESQQTFEEVVKERDQALDDLQSVETAFSELHQRYERTKGVVEGASDDMEKLRRSTTTEVARLEAGHKKAELKIAGLQKSLEQKIQENAELTAICDEKQKTNFY</sequence>
<evidence type="ECO:0000313" key="11">
    <source>
        <dbReference type="Proteomes" id="UP001164746"/>
    </source>
</evidence>
<evidence type="ECO:0000256" key="7">
    <source>
        <dbReference type="SAM" id="Coils"/>
    </source>
</evidence>
<feature type="compositionally biased region" description="Basic residues" evidence="8">
    <location>
        <begin position="270"/>
        <end position="281"/>
    </location>
</feature>
<feature type="compositionally biased region" description="Basic and acidic residues" evidence="8">
    <location>
        <begin position="253"/>
        <end position="264"/>
    </location>
</feature>
<dbReference type="InterPro" id="IPR007707">
    <property type="entry name" value="TACC_C"/>
</dbReference>
<keyword evidence="6" id="KW-0206">Cytoskeleton</keyword>
<evidence type="ECO:0000256" key="1">
    <source>
        <dbReference type="ARBA" id="ARBA00004245"/>
    </source>
</evidence>
<dbReference type="Proteomes" id="UP001164746">
    <property type="component" value="Chromosome 12"/>
</dbReference>
<feature type="compositionally biased region" description="Acidic residues" evidence="8">
    <location>
        <begin position="75"/>
        <end position="87"/>
    </location>
</feature>
<dbReference type="Pfam" id="PF05010">
    <property type="entry name" value="TACC_C"/>
    <property type="match status" value="1"/>
</dbReference>
<keyword evidence="4" id="KW-0597">Phosphoprotein</keyword>
<feature type="compositionally biased region" description="Polar residues" evidence="8">
    <location>
        <begin position="130"/>
        <end position="146"/>
    </location>
</feature>
<dbReference type="PANTHER" id="PTHR13924">
    <property type="entry name" value="TRANSFORMING ACIDIC COILED-COIL CONTAINING PROTEIN 1/2"/>
    <property type="match status" value="1"/>
</dbReference>
<evidence type="ECO:0000256" key="5">
    <source>
        <dbReference type="ARBA" id="ARBA00023054"/>
    </source>
</evidence>
<feature type="domain" description="Transforming acidic coiled-coil-containing protein C-terminal" evidence="9">
    <location>
        <begin position="575"/>
        <end position="628"/>
    </location>
</feature>
<evidence type="ECO:0000256" key="3">
    <source>
        <dbReference type="ARBA" id="ARBA00022490"/>
    </source>
</evidence>
<protein>
    <submittedName>
        <fullName evidence="10">TACC1-like protein</fullName>
    </submittedName>
</protein>
<feature type="compositionally biased region" description="Basic and acidic residues" evidence="8">
    <location>
        <begin position="235"/>
        <end position="245"/>
    </location>
</feature>
<reference evidence="10" key="1">
    <citation type="submission" date="2022-11" db="EMBL/GenBank/DDBJ databases">
        <title>Centuries of genome instability and evolution in soft-shell clam transmissible cancer (bioRxiv).</title>
        <authorList>
            <person name="Hart S.F.M."/>
            <person name="Yonemitsu M.A."/>
            <person name="Giersch R.M."/>
            <person name="Beal B.F."/>
            <person name="Arriagada G."/>
            <person name="Davis B.W."/>
            <person name="Ostrander E.A."/>
            <person name="Goff S.P."/>
            <person name="Metzger M.J."/>
        </authorList>
    </citation>
    <scope>NUCLEOTIDE SEQUENCE</scope>
    <source>
        <strain evidence="10">MELC-2E11</strain>
        <tissue evidence="10">Siphon/mantle</tissue>
    </source>
</reference>
<comment type="similarity">
    <text evidence="2">Belongs to the TACC family.</text>
</comment>
<proteinExistence type="inferred from homology"/>
<dbReference type="PANTHER" id="PTHR13924:SF10">
    <property type="entry name" value="TRANSFORMING ACIDIC COILED-COIL PROTEIN, ISOFORM K"/>
    <property type="match status" value="1"/>
</dbReference>
<evidence type="ECO:0000256" key="6">
    <source>
        <dbReference type="ARBA" id="ARBA00023212"/>
    </source>
</evidence>
<feature type="compositionally biased region" description="Basic and acidic residues" evidence="8">
    <location>
        <begin position="210"/>
        <end position="220"/>
    </location>
</feature>
<evidence type="ECO:0000256" key="4">
    <source>
        <dbReference type="ARBA" id="ARBA00022553"/>
    </source>
</evidence>
<feature type="compositionally biased region" description="Polar residues" evidence="8">
    <location>
        <begin position="45"/>
        <end position="58"/>
    </location>
</feature>
<dbReference type="EMBL" id="CP111023">
    <property type="protein sequence ID" value="WAR22216.1"/>
    <property type="molecule type" value="Genomic_DNA"/>
</dbReference>
<organism evidence="10 11">
    <name type="scientific">Mya arenaria</name>
    <name type="common">Soft-shell clam</name>
    <dbReference type="NCBI Taxonomy" id="6604"/>
    <lineage>
        <taxon>Eukaryota</taxon>
        <taxon>Metazoa</taxon>
        <taxon>Spiralia</taxon>
        <taxon>Lophotrochozoa</taxon>
        <taxon>Mollusca</taxon>
        <taxon>Bivalvia</taxon>
        <taxon>Autobranchia</taxon>
        <taxon>Heteroconchia</taxon>
        <taxon>Euheterodonta</taxon>
        <taxon>Imparidentia</taxon>
        <taxon>Neoheterodontei</taxon>
        <taxon>Myida</taxon>
        <taxon>Myoidea</taxon>
        <taxon>Myidae</taxon>
        <taxon>Mya</taxon>
    </lineage>
</organism>